<evidence type="ECO:0000313" key="4">
    <source>
        <dbReference type="EMBL" id="MDB8018924.1"/>
    </source>
</evidence>
<dbReference type="PANTHER" id="PTHR22916">
    <property type="entry name" value="GLYCOSYLTRANSFERASE"/>
    <property type="match status" value="1"/>
</dbReference>
<protein>
    <submittedName>
        <fullName evidence="4">Glycosyltransferase family A protein</fullName>
    </submittedName>
</protein>
<dbReference type="InterPro" id="IPR029044">
    <property type="entry name" value="Nucleotide-diphossugar_trans"/>
</dbReference>
<dbReference type="Pfam" id="PF00535">
    <property type="entry name" value="Glycos_transf_2"/>
    <property type="match status" value="1"/>
</dbReference>
<sequence length="340" mass="40138">MNYLVTVIVPVYNAEKHISRCIESILSQSYTNFELILINDGSTDDSESICIKYLSDNRVKLINKCNGGVSSARNDGIKNANGEYITFVDADDWIHKEYIKELVYNIQENNLCMCSYWKVSDSVCYKVEEPALKEINSILVFWNDDSIKIGDKDVIIKFRPSGFVWRCMFKKTIINKYDLLFNTKIDYSEDLLFLIQYLSKISNHGIKYINVPLYYYFDNEKSACHQNIKKKLIQNRCVFVSELTKICRKCYSDKGQYETKINEICFDSIYEIVSNAKNYNDYKEFKRELMDLKKSEIFSDFNFKKLKLKVIYNSKKKVIVLMLIKIKAYKIIYWLYKGLR</sequence>
<dbReference type="AlphaFoldDB" id="A0AAP3Q477"/>
<dbReference type="Gene3D" id="3.90.550.10">
    <property type="entry name" value="Spore Coat Polysaccharide Biosynthesis Protein SpsA, Chain A"/>
    <property type="match status" value="1"/>
</dbReference>
<comment type="caution">
    <text evidence="4">The sequence shown here is derived from an EMBL/GenBank/DDBJ whole genome shotgun (WGS) entry which is preliminary data.</text>
</comment>
<proteinExistence type="predicted"/>
<dbReference type="GO" id="GO:0016757">
    <property type="term" value="F:glycosyltransferase activity"/>
    <property type="evidence" value="ECO:0007669"/>
    <property type="project" value="UniProtKB-KW"/>
</dbReference>
<dbReference type="CDD" id="cd00761">
    <property type="entry name" value="Glyco_tranf_GTA_type"/>
    <property type="match status" value="1"/>
</dbReference>
<evidence type="ECO:0000256" key="1">
    <source>
        <dbReference type="ARBA" id="ARBA00022676"/>
    </source>
</evidence>
<organism evidence="4 5">
    <name type="scientific">Agathobacter rectalis</name>
    <dbReference type="NCBI Taxonomy" id="39491"/>
    <lineage>
        <taxon>Bacteria</taxon>
        <taxon>Bacillati</taxon>
        <taxon>Bacillota</taxon>
        <taxon>Clostridia</taxon>
        <taxon>Lachnospirales</taxon>
        <taxon>Lachnospiraceae</taxon>
        <taxon>Agathobacter</taxon>
    </lineage>
</organism>
<name>A0AAP3Q477_9FIRM</name>
<keyword evidence="1" id="KW-0328">Glycosyltransferase</keyword>
<dbReference type="InterPro" id="IPR001173">
    <property type="entry name" value="Glyco_trans_2-like"/>
</dbReference>
<dbReference type="EMBL" id="JAQLYE010000027">
    <property type="protein sequence ID" value="MDB8018924.1"/>
    <property type="molecule type" value="Genomic_DNA"/>
</dbReference>
<dbReference type="RefSeq" id="WP_306775813.1">
    <property type="nucleotide sequence ID" value="NZ_JADPAO010000026.1"/>
</dbReference>
<dbReference type="PANTHER" id="PTHR22916:SF51">
    <property type="entry name" value="GLYCOSYLTRANSFERASE EPSH-RELATED"/>
    <property type="match status" value="1"/>
</dbReference>
<dbReference type="SUPFAM" id="SSF53448">
    <property type="entry name" value="Nucleotide-diphospho-sugar transferases"/>
    <property type="match status" value="1"/>
</dbReference>
<feature type="domain" description="Glycosyltransferase 2-like" evidence="3">
    <location>
        <begin position="6"/>
        <end position="117"/>
    </location>
</feature>
<evidence type="ECO:0000256" key="2">
    <source>
        <dbReference type="ARBA" id="ARBA00022679"/>
    </source>
</evidence>
<accession>A0AAP3Q477</accession>
<dbReference type="Proteomes" id="UP001212823">
    <property type="component" value="Unassembled WGS sequence"/>
</dbReference>
<reference evidence="4" key="1">
    <citation type="submission" date="2023-01" db="EMBL/GenBank/DDBJ databases">
        <title>Human gut microbiome strain richness.</title>
        <authorList>
            <person name="Chen-Liaw A."/>
        </authorList>
    </citation>
    <scope>NUCLEOTIDE SEQUENCE</scope>
    <source>
        <strain evidence="4">1001283st1_D2_1001283B150209_150212</strain>
    </source>
</reference>
<evidence type="ECO:0000313" key="5">
    <source>
        <dbReference type="Proteomes" id="UP001212823"/>
    </source>
</evidence>
<evidence type="ECO:0000259" key="3">
    <source>
        <dbReference type="Pfam" id="PF00535"/>
    </source>
</evidence>
<keyword evidence="2" id="KW-0808">Transferase</keyword>
<gene>
    <name evidence="4" type="ORF">PNE45_12920</name>
</gene>